<name>A0A0K6I803_9BURK</name>
<dbReference type="AlphaFoldDB" id="A0A0K6I803"/>
<sequence>MGGSSKKQTVGYRYRMGLHLVLCQGPVDAVQEIQMGDRTAWGDADRAPLSTGHGLTSLSINKPTMFGGDEREGGVVGTIDVLSGHAGQGRNDYLMSRLGSSIPAFRGVLSLVARKILFAANNPYIKPWAVRVRRFTAGWFDAPWMEWNAEVRTWDEDEGQEISVGMNPAHILVQCLTDPHWGMGYPQSTIGWSFWNAAWALSSEGFGLNLIWTRQQPIESFIGQVIDHIGGILYTDPEQGTFELKLLRDDYWIDSLPQLGPDEIVRLERFERAQWGELPNELTVVYTDWQTGGDAAATVENLAAIQLQGGVINQRRDYPGVNYGPLAARLALRDLRALGSPLARMSLTVAPDTLERAPLPGDVFLLNWPRLGIDQMVVRVTGIDTGTLGSSEWRIEAMEDVFGLDNAVLAPPPPIIDEPTLEPLPPALVLAVEIPYWELARTLSRAELDYLTDTDAALGALAAVGGAGQLNWQLATGASASDIASVASEDYAPLLTIDVALPASEAVAVGVPVTAISQPERLTVGDYAYLADGSGAIREAVAVLDFDTAAATLVLARGVLDTTPQAHASGTRLIGVGEWLASEGAERAPGESVFVGAIPRTSTDQGDPVLATNGQPIVLTGRQALPYPPGRIRLNGQTEPVVVGGDLTVAWAHRDRTQQTAYLVQQDEGDIGPELGVTYTLRIRNRSNVLVRTETGLLGTTYLWTAAVAALDAGALGDRITVEISAERDGLSSWQPQVRVMDRAGYGLRWGQYWGGV</sequence>
<gene>
    <name evidence="2" type="ORF">Ga0061069_10947</name>
</gene>
<feature type="domain" description="Tip attachment protein J" evidence="1">
    <location>
        <begin position="213"/>
        <end position="384"/>
    </location>
</feature>
<dbReference type="InterPro" id="IPR032876">
    <property type="entry name" value="J_dom"/>
</dbReference>
<accession>A0A0K6I803</accession>
<organism evidence="2 3">
    <name type="scientific">Thiomonas bhubaneswarensis</name>
    <dbReference type="NCBI Taxonomy" id="339866"/>
    <lineage>
        <taxon>Bacteria</taxon>
        <taxon>Pseudomonadati</taxon>
        <taxon>Pseudomonadota</taxon>
        <taxon>Betaproteobacteria</taxon>
        <taxon>Burkholderiales</taxon>
        <taxon>Thiomonas</taxon>
    </lineage>
</organism>
<evidence type="ECO:0000313" key="2">
    <source>
        <dbReference type="EMBL" id="CUA99264.1"/>
    </source>
</evidence>
<reference evidence="3" key="1">
    <citation type="submission" date="2015-08" db="EMBL/GenBank/DDBJ databases">
        <authorList>
            <person name="Varghese N."/>
        </authorList>
    </citation>
    <scope>NUCLEOTIDE SEQUENCE [LARGE SCALE GENOMIC DNA]</scope>
    <source>
        <strain evidence="3">DSM 18181</strain>
    </source>
</reference>
<dbReference type="Proteomes" id="UP000183649">
    <property type="component" value="Unassembled WGS sequence"/>
</dbReference>
<protein>
    <submittedName>
        <fullName evidence="2">Putative phage tail protein</fullName>
    </submittedName>
</protein>
<dbReference type="OrthoDB" id="5917852at2"/>
<evidence type="ECO:0000313" key="3">
    <source>
        <dbReference type="Proteomes" id="UP000183649"/>
    </source>
</evidence>
<keyword evidence="3" id="KW-1185">Reference proteome</keyword>
<dbReference type="STRING" id="339866.GCA_001418255_02445"/>
<dbReference type="Pfam" id="PF13550">
    <property type="entry name" value="Phage-tail_3"/>
    <property type="match status" value="1"/>
</dbReference>
<evidence type="ECO:0000259" key="1">
    <source>
        <dbReference type="Pfam" id="PF13550"/>
    </source>
</evidence>
<dbReference type="RefSeq" id="WP_055451300.1">
    <property type="nucleotide sequence ID" value="NZ_CYHF01000009.1"/>
</dbReference>
<dbReference type="EMBL" id="CYHF01000009">
    <property type="protein sequence ID" value="CUA99264.1"/>
    <property type="molecule type" value="Genomic_DNA"/>
</dbReference>
<proteinExistence type="predicted"/>